<dbReference type="Proteomes" id="UP000334923">
    <property type="component" value="Unassembled WGS sequence"/>
</dbReference>
<dbReference type="AlphaFoldDB" id="A0A5E6MHV7"/>
<evidence type="ECO:0000259" key="2">
    <source>
        <dbReference type="Pfam" id="PF02625"/>
    </source>
</evidence>
<dbReference type="EMBL" id="CABFVA020000113">
    <property type="protein sequence ID" value="VVM07819.1"/>
    <property type="molecule type" value="Genomic_DNA"/>
</dbReference>
<name>A0A5E6MHV7_9BACT</name>
<dbReference type="Pfam" id="PF02625">
    <property type="entry name" value="XdhC_CoxI"/>
    <property type="match status" value="1"/>
</dbReference>
<dbReference type="InterPro" id="IPR027051">
    <property type="entry name" value="XdhC_Rossmann_dom"/>
</dbReference>
<organism evidence="4 5">
    <name type="scientific">Methylacidimicrobium tartarophylax</name>
    <dbReference type="NCBI Taxonomy" id="1041768"/>
    <lineage>
        <taxon>Bacteria</taxon>
        <taxon>Pseudomonadati</taxon>
        <taxon>Verrucomicrobiota</taxon>
        <taxon>Methylacidimicrobium</taxon>
    </lineage>
</organism>
<dbReference type="PANTHER" id="PTHR30388">
    <property type="entry name" value="ALDEHYDE OXIDOREDUCTASE MOLYBDENUM COFACTOR ASSEMBLY PROTEIN"/>
    <property type="match status" value="1"/>
</dbReference>
<dbReference type="RefSeq" id="WP_142660785.1">
    <property type="nucleotide sequence ID" value="NZ_CABFVA020000113.1"/>
</dbReference>
<keyword evidence="5" id="KW-1185">Reference proteome</keyword>
<evidence type="ECO:0000259" key="3">
    <source>
        <dbReference type="Pfam" id="PF13478"/>
    </source>
</evidence>
<accession>A0A5E6MHV7</accession>
<evidence type="ECO:0000256" key="1">
    <source>
        <dbReference type="SAM" id="MobiDB-lite"/>
    </source>
</evidence>
<dbReference type="Pfam" id="PF13478">
    <property type="entry name" value="XdhC_C"/>
    <property type="match status" value="1"/>
</dbReference>
<sequence>MDSSNLAVLTQARDWHRAGFGVVLSTVAQASGAAPRQPGALLAIRSDGVLAGSVSGGCVEEEWITRVRAEEELPFPTVVAFGSGPAEAALPRLPCGGTLRVVFERIRSSEWIEEILARTAGHRLAARILDLTDGTIRLTDAIPAEATRLENGRLVTVFGPPWRLLLVGAGEIARCLAAMAQLLGYEVLLCDPREAFAPAASLPGVRHLPGMPDEVVSTLPPDPRTAIVALSHDPMLDDMALLGALHSEAFYVGALGSRATAEKRRRRLAPYFFPEELDRLSSPVGLDLGARQPGEIAAAILAEMIAVKNRRLSRNGGDGPPSRSASRELGVCPDPA</sequence>
<dbReference type="InterPro" id="IPR003777">
    <property type="entry name" value="XdhC_CoxI"/>
</dbReference>
<reference evidence="4 5" key="1">
    <citation type="submission" date="2019-09" db="EMBL/GenBank/DDBJ databases">
        <authorList>
            <person name="Cremers G."/>
        </authorList>
    </citation>
    <scope>NUCLEOTIDE SEQUENCE [LARGE SCALE GENOMIC DNA]</scope>
    <source>
        <strain evidence="4">4A</strain>
    </source>
</reference>
<dbReference type="InterPro" id="IPR036291">
    <property type="entry name" value="NAD(P)-bd_dom_sf"/>
</dbReference>
<keyword evidence="4" id="KW-0560">Oxidoreductase</keyword>
<dbReference type="GO" id="GO:0004854">
    <property type="term" value="F:xanthine dehydrogenase activity"/>
    <property type="evidence" value="ECO:0007669"/>
    <property type="project" value="UniProtKB-EC"/>
</dbReference>
<dbReference type="InterPro" id="IPR052698">
    <property type="entry name" value="MoCofactor_Util/Proc"/>
</dbReference>
<dbReference type="Gene3D" id="3.40.50.720">
    <property type="entry name" value="NAD(P)-binding Rossmann-like Domain"/>
    <property type="match status" value="1"/>
</dbReference>
<feature type="region of interest" description="Disordered" evidence="1">
    <location>
        <begin position="312"/>
        <end position="336"/>
    </location>
</feature>
<feature type="domain" description="XdhC- CoxI" evidence="2">
    <location>
        <begin position="15"/>
        <end position="69"/>
    </location>
</feature>
<evidence type="ECO:0000313" key="5">
    <source>
        <dbReference type="Proteomes" id="UP000334923"/>
    </source>
</evidence>
<evidence type="ECO:0000313" key="4">
    <source>
        <dbReference type="EMBL" id="VVM07819.1"/>
    </source>
</evidence>
<dbReference type="PANTHER" id="PTHR30388:SF4">
    <property type="entry name" value="MOLYBDENUM COFACTOR INSERTION CHAPERONE PAOD"/>
    <property type="match status" value="1"/>
</dbReference>
<dbReference type="EC" id="1.17.1.4" evidence="4"/>
<proteinExistence type="predicted"/>
<dbReference type="SUPFAM" id="SSF51735">
    <property type="entry name" value="NAD(P)-binding Rossmann-fold domains"/>
    <property type="match status" value="1"/>
</dbReference>
<protein>
    <submittedName>
        <fullName evidence="4">Putative xanthine dehydrogenase subunit A</fullName>
        <ecNumber evidence="4">1.17.1.4</ecNumber>
    </submittedName>
</protein>
<gene>
    <name evidence="4" type="primary">pucA</name>
    <name evidence="4" type="ORF">MAMT_01947</name>
</gene>
<dbReference type="OrthoDB" id="9773039at2"/>
<feature type="domain" description="XdhC Rossmann" evidence="3">
    <location>
        <begin position="164"/>
        <end position="304"/>
    </location>
</feature>